<dbReference type="InterPro" id="IPR052184">
    <property type="entry name" value="SDR_enzymes"/>
</dbReference>
<dbReference type="PRINTS" id="PR00081">
    <property type="entry name" value="GDHRDH"/>
</dbReference>
<dbReference type="InterPro" id="IPR036291">
    <property type="entry name" value="NAD(P)-bd_dom_sf"/>
</dbReference>
<gene>
    <name evidence="1" type="ORF">C8A04DRAFT_39111</name>
</gene>
<dbReference type="GO" id="GO:0016616">
    <property type="term" value="F:oxidoreductase activity, acting on the CH-OH group of donors, NAD or NADP as acceptor"/>
    <property type="evidence" value="ECO:0007669"/>
    <property type="project" value="TreeGrafter"/>
</dbReference>
<dbReference type="Pfam" id="PF00106">
    <property type="entry name" value="adh_short"/>
    <property type="match status" value="1"/>
</dbReference>
<dbReference type="Proteomes" id="UP001302676">
    <property type="component" value="Unassembled WGS sequence"/>
</dbReference>
<dbReference type="InterPro" id="IPR002347">
    <property type="entry name" value="SDR_fam"/>
</dbReference>
<reference evidence="1" key="2">
    <citation type="submission" date="2023-05" db="EMBL/GenBank/DDBJ databases">
        <authorList>
            <consortium name="Lawrence Berkeley National Laboratory"/>
            <person name="Steindorff A."/>
            <person name="Hensen N."/>
            <person name="Bonometti L."/>
            <person name="Westerberg I."/>
            <person name="Brannstrom I.O."/>
            <person name="Guillou S."/>
            <person name="Cros-Aarteil S."/>
            <person name="Calhoun S."/>
            <person name="Haridas S."/>
            <person name="Kuo A."/>
            <person name="Mondo S."/>
            <person name="Pangilinan J."/>
            <person name="Riley R."/>
            <person name="Labutti K."/>
            <person name="Andreopoulos B."/>
            <person name="Lipzen A."/>
            <person name="Chen C."/>
            <person name="Yanf M."/>
            <person name="Daum C."/>
            <person name="Ng V."/>
            <person name="Clum A."/>
            <person name="Ohm R."/>
            <person name="Martin F."/>
            <person name="Silar P."/>
            <person name="Natvig D."/>
            <person name="Lalanne C."/>
            <person name="Gautier V."/>
            <person name="Ament-Velasquez S.L."/>
            <person name="Kruys A."/>
            <person name="Hutchinson M.I."/>
            <person name="Powell A.J."/>
            <person name="Barry K."/>
            <person name="Miller A.N."/>
            <person name="Grigoriev I.V."/>
            <person name="Debuchy R."/>
            <person name="Gladieux P."/>
            <person name="Thoren M.H."/>
            <person name="Johannesson H."/>
        </authorList>
    </citation>
    <scope>NUCLEOTIDE SEQUENCE</scope>
    <source>
        <strain evidence="1">CBS 141.50</strain>
    </source>
</reference>
<dbReference type="Gene3D" id="3.40.50.720">
    <property type="entry name" value="NAD(P)-binding Rossmann-like Domain"/>
    <property type="match status" value="1"/>
</dbReference>
<reference evidence="1" key="1">
    <citation type="journal article" date="2023" name="Mol. Phylogenet. Evol.">
        <title>Genome-scale phylogeny and comparative genomics of the fungal order Sordariales.</title>
        <authorList>
            <person name="Hensen N."/>
            <person name="Bonometti L."/>
            <person name="Westerberg I."/>
            <person name="Brannstrom I.O."/>
            <person name="Guillou S."/>
            <person name="Cros-Aarteil S."/>
            <person name="Calhoun S."/>
            <person name="Haridas S."/>
            <person name="Kuo A."/>
            <person name="Mondo S."/>
            <person name="Pangilinan J."/>
            <person name="Riley R."/>
            <person name="LaButti K."/>
            <person name="Andreopoulos B."/>
            <person name="Lipzen A."/>
            <person name="Chen C."/>
            <person name="Yan M."/>
            <person name="Daum C."/>
            <person name="Ng V."/>
            <person name="Clum A."/>
            <person name="Steindorff A."/>
            <person name="Ohm R.A."/>
            <person name="Martin F."/>
            <person name="Silar P."/>
            <person name="Natvig D.O."/>
            <person name="Lalanne C."/>
            <person name="Gautier V."/>
            <person name="Ament-Velasquez S.L."/>
            <person name="Kruys A."/>
            <person name="Hutchinson M.I."/>
            <person name="Powell A.J."/>
            <person name="Barry K."/>
            <person name="Miller A.N."/>
            <person name="Grigoriev I.V."/>
            <person name="Debuchy R."/>
            <person name="Gladieux P."/>
            <person name="Hiltunen Thoren M."/>
            <person name="Johannesson H."/>
        </authorList>
    </citation>
    <scope>NUCLEOTIDE SEQUENCE</scope>
    <source>
        <strain evidence="1">CBS 141.50</strain>
    </source>
</reference>
<dbReference type="RefSeq" id="XP_062634746.1">
    <property type="nucleotide sequence ID" value="XM_062784468.1"/>
</dbReference>
<organism evidence="1 2">
    <name type="scientific">Dichotomopilus funicola</name>
    <dbReference type="NCBI Taxonomy" id="1934379"/>
    <lineage>
        <taxon>Eukaryota</taxon>
        <taxon>Fungi</taxon>
        <taxon>Dikarya</taxon>
        <taxon>Ascomycota</taxon>
        <taxon>Pezizomycotina</taxon>
        <taxon>Sordariomycetes</taxon>
        <taxon>Sordariomycetidae</taxon>
        <taxon>Sordariales</taxon>
        <taxon>Chaetomiaceae</taxon>
        <taxon>Dichotomopilus</taxon>
    </lineage>
</organism>
<evidence type="ECO:0000313" key="2">
    <source>
        <dbReference type="Proteomes" id="UP001302676"/>
    </source>
</evidence>
<dbReference type="PANTHER" id="PTHR45458:SF1">
    <property type="entry name" value="SHORT CHAIN DEHYDROGENASE"/>
    <property type="match status" value="1"/>
</dbReference>
<evidence type="ECO:0000313" key="1">
    <source>
        <dbReference type="EMBL" id="KAK4141375.1"/>
    </source>
</evidence>
<dbReference type="EMBL" id="MU853612">
    <property type="protein sequence ID" value="KAK4141375.1"/>
    <property type="molecule type" value="Genomic_DNA"/>
</dbReference>
<dbReference type="GeneID" id="87821081"/>
<accession>A0AAN6UZK7</accession>
<comment type="caution">
    <text evidence="1">The sequence shown here is derived from an EMBL/GenBank/DDBJ whole genome shotgun (WGS) entry which is preliminary data.</text>
</comment>
<sequence length="217" mass="23637">MASKSVLIVGGNRGIGLNLLKAFVAESWNVTGTVRPQTRRDDDPSIADLEKTGARILEIDYLDESTIEKAAIAYGNKPLDLLINTNDMLVEKYRVMAVGPLLTIKHFLPKLEQAPGAKIVNISSAFGSISTNSFGTFMAYRIAKAALNQGAVTMGREWDKEGRKVTMICVEPGFLSTRLTGWDGVDNMDKGMNSRSSRLERGSRLVSISVSAPWLDG</sequence>
<dbReference type="AlphaFoldDB" id="A0AAN6UZK7"/>
<keyword evidence="2" id="KW-1185">Reference proteome</keyword>
<dbReference type="SUPFAM" id="SSF51735">
    <property type="entry name" value="NAD(P)-binding Rossmann-fold domains"/>
    <property type="match status" value="1"/>
</dbReference>
<name>A0AAN6UZK7_9PEZI</name>
<dbReference type="PANTHER" id="PTHR45458">
    <property type="entry name" value="SHORT-CHAIN DEHYDROGENASE/REDUCTASE SDR"/>
    <property type="match status" value="1"/>
</dbReference>
<proteinExistence type="predicted"/>
<protein>
    <submittedName>
        <fullName evidence="1">NAD(P)-binding protein</fullName>
    </submittedName>
</protein>